<gene>
    <name evidence="11" type="primary">LOC113597373</name>
</gene>
<evidence type="ECO:0000256" key="7">
    <source>
        <dbReference type="ARBA" id="ARBA00038651"/>
    </source>
</evidence>
<sequence>MTEFTLTSTVWPGQNKLCGLYTLQSRGEGTSATRQGVVKRQRGALLGLLWVQVYWVRGMDVEQTPAALSLQEGASSTLRCNFSSSVTNVQWFRQNPGGSGLTRLFYIASGMKQDGRLNCTVNTKDRHSSLHIRASQQEDSATYLCAVQAQCSLLLCSLSPNCSWAPSPGSSTRKPSLCSRICTACLGPSGALQAQSWWRLGSSLNHLWSPRRKENPKRILP</sequence>
<comment type="subcellular location">
    <subcellularLocation>
        <location evidence="1">Cell membrane</location>
    </subcellularLocation>
</comment>
<dbReference type="InterPro" id="IPR013783">
    <property type="entry name" value="Ig-like_fold"/>
</dbReference>
<dbReference type="InterPro" id="IPR007110">
    <property type="entry name" value="Ig-like_dom"/>
</dbReference>
<evidence type="ECO:0000256" key="8">
    <source>
        <dbReference type="ARBA" id="ARBA00043266"/>
    </source>
</evidence>
<keyword evidence="8" id="KW-1279">T cell receptor</keyword>
<evidence type="ECO:0000256" key="2">
    <source>
        <dbReference type="ARBA" id="ARBA00022475"/>
    </source>
</evidence>
<dbReference type="InterPro" id="IPR013106">
    <property type="entry name" value="Ig_V-set"/>
</dbReference>
<keyword evidence="5" id="KW-1015">Disulfide bond</keyword>
<dbReference type="SMART" id="SM00409">
    <property type="entry name" value="IG"/>
    <property type="match status" value="1"/>
</dbReference>
<organism evidence="10 11">
    <name type="scientific">Acinonyx jubatus</name>
    <name type="common">Cheetah</name>
    <dbReference type="NCBI Taxonomy" id="32536"/>
    <lineage>
        <taxon>Eukaryota</taxon>
        <taxon>Metazoa</taxon>
        <taxon>Chordata</taxon>
        <taxon>Craniata</taxon>
        <taxon>Vertebrata</taxon>
        <taxon>Euteleostomi</taxon>
        <taxon>Mammalia</taxon>
        <taxon>Eutheria</taxon>
        <taxon>Laurasiatheria</taxon>
        <taxon>Carnivora</taxon>
        <taxon>Feliformia</taxon>
        <taxon>Felidae</taxon>
        <taxon>Felinae</taxon>
        <taxon>Acinonyx</taxon>
    </lineage>
</organism>
<keyword evidence="2" id="KW-1003">Cell membrane</keyword>
<dbReference type="Gene3D" id="2.60.40.10">
    <property type="entry name" value="Immunoglobulins"/>
    <property type="match status" value="1"/>
</dbReference>
<feature type="domain" description="Ig-like" evidence="9">
    <location>
        <begin position="59"/>
        <end position="148"/>
    </location>
</feature>
<keyword evidence="10" id="KW-1185">Reference proteome</keyword>
<dbReference type="InterPro" id="IPR051896">
    <property type="entry name" value="TCR_alpha_variable"/>
</dbReference>
<evidence type="ECO:0000256" key="4">
    <source>
        <dbReference type="ARBA" id="ARBA00023136"/>
    </source>
</evidence>
<evidence type="ECO:0000313" key="11">
    <source>
        <dbReference type="RefSeq" id="XP_053081070.1"/>
    </source>
</evidence>
<evidence type="ECO:0000256" key="1">
    <source>
        <dbReference type="ARBA" id="ARBA00004236"/>
    </source>
</evidence>
<dbReference type="InterPro" id="IPR036179">
    <property type="entry name" value="Ig-like_dom_sf"/>
</dbReference>
<dbReference type="PANTHER" id="PTHR19339">
    <property type="entry name" value="T CELL RECEPTOR ALPHA VARIABLE 39"/>
    <property type="match status" value="1"/>
</dbReference>
<keyword evidence="8" id="KW-1064">Adaptive immunity</keyword>
<evidence type="ECO:0000259" key="9">
    <source>
        <dbReference type="PROSITE" id="PS50835"/>
    </source>
</evidence>
<reference evidence="11" key="1">
    <citation type="submission" date="2025-08" db="UniProtKB">
        <authorList>
            <consortium name="RefSeq"/>
        </authorList>
    </citation>
    <scope>IDENTIFICATION</scope>
    <source>
        <tissue evidence="11">Blood</tissue>
    </source>
</reference>
<evidence type="ECO:0000256" key="5">
    <source>
        <dbReference type="ARBA" id="ARBA00023157"/>
    </source>
</evidence>
<evidence type="ECO:0000313" key="10">
    <source>
        <dbReference type="Proteomes" id="UP001652583"/>
    </source>
</evidence>
<name>A0ABM3QAW2_ACIJB</name>
<dbReference type="InterPro" id="IPR003599">
    <property type="entry name" value="Ig_sub"/>
</dbReference>
<keyword evidence="4" id="KW-0472">Membrane</keyword>
<evidence type="ECO:0000256" key="6">
    <source>
        <dbReference type="ARBA" id="ARBA00023180"/>
    </source>
</evidence>
<protein>
    <submittedName>
        <fullName evidence="11">Uncharacterized protein LOC113597373</fullName>
    </submittedName>
</protein>
<accession>A0ABM3QAW2</accession>
<dbReference type="Proteomes" id="UP001652583">
    <property type="component" value="Chromosome B3"/>
</dbReference>
<dbReference type="PROSITE" id="PS50835">
    <property type="entry name" value="IG_LIKE"/>
    <property type="match status" value="1"/>
</dbReference>
<dbReference type="SMART" id="SM00406">
    <property type="entry name" value="IGv"/>
    <property type="match status" value="1"/>
</dbReference>
<proteinExistence type="predicted"/>
<keyword evidence="3" id="KW-0732">Signal</keyword>
<dbReference type="SUPFAM" id="SSF48726">
    <property type="entry name" value="Immunoglobulin"/>
    <property type="match status" value="1"/>
</dbReference>
<evidence type="ECO:0000256" key="3">
    <source>
        <dbReference type="ARBA" id="ARBA00022729"/>
    </source>
</evidence>
<dbReference type="RefSeq" id="XP_053081070.1">
    <property type="nucleotide sequence ID" value="XM_053225095.1"/>
</dbReference>
<keyword evidence="8" id="KW-0391">Immunity</keyword>
<dbReference type="Pfam" id="PF07686">
    <property type="entry name" value="V-set"/>
    <property type="match status" value="1"/>
</dbReference>
<dbReference type="PANTHER" id="PTHR19339:SF5">
    <property type="entry name" value="IG-LIKE DOMAIN-CONTAINING PROTEIN"/>
    <property type="match status" value="1"/>
</dbReference>
<dbReference type="GeneID" id="113597373"/>
<keyword evidence="6" id="KW-0325">Glycoprotein</keyword>
<comment type="subunit">
    <text evidence="7">Alpha-beta TR is a heterodimer composed of an alpha and beta chain; disulfide-linked. The alpha-beta TR is associated with the transmembrane signaling CD3 coreceptor proteins to form the TR-CD3 (TcR or TCR). The assembly of alpha-beta TR heterodimers with CD3 occurs in the endoplasmic reticulum where a single alpha-beta TR heterodimer associates with one CD3D-CD3E heterodimer, one CD3G-CD3E heterodimer and one CD247 homodimer forming a stable octameric structure. CD3D-CD3E and CD3G-CD3E heterodimers preferentially associate with TR alpha and TR beta chains, respectively. The association of the CD247 homodimer is the last step of TcR assembly in the endoplasmic reticulum and is required for transport to the cell surface.</text>
</comment>